<keyword evidence="7" id="KW-1185">Reference proteome</keyword>
<dbReference type="Proteomes" id="UP000638043">
    <property type="component" value="Unassembled WGS sequence"/>
</dbReference>
<dbReference type="RefSeq" id="WP_188701697.1">
    <property type="nucleotide sequence ID" value="NZ_BMMQ01000006.1"/>
</dbReference>
<evidence type="ECO:0000256" key="1">
    <source>
        <dbReference type="ARBA" id="ARBA00007637"/>
    </source>
</evidence>
<accession>A0ABQ2N1F9</accession>
<proteinExistence type="inferred from homology"/>
<dbReference type="PANTHER" id="PTHR43103:SF5">
    <property type="entry name" value="4-EPIMERASE, PUTATIVE (AFU_ORTHOLOGUE AFUA_7G00360)-RELATED"/>
    <property type="match status" value="1"/>
</dbReference>
<evidence type="ECO:0000256" key="4">
    <source>
        <dbReference type="SAM" id="MobiDB-lite"/>
    </source>
</evidence>
<evidence type="ECO:0000259" key="5">
    <source>
        <dbReference type="SMART" id="SM00822"/>
    </source>
</evidence>
<comment type="similarity">
    <text evidence="1">Belongs to the NAD(P)-dependent epimerase/dehydratase family.</text>
</comment>
<dbReference type="InterPro" id="IPR057326">
    <property type="entry name" value="KR_dom"/>
</dbReference>
<feature type="domain" description="Ketoreductase" evidence="5">
    <location>
        <begin position="3"/>
        <end position="139"/>
    </location>
</feature>
<protein>
    <submittedName>
        <fullName evidence="6">NAD-dependent dehydratase</fullName>
    </submittedName>
</protein>
<dbReference type="InterPro" id="IPR036291">
    <property type="entry name" value="NAD(P)-bd_dom_sf"/>
</dbReference>
<dbReference type="SMART" id="SM00822">
    <property type="entry name" value="PKS_KR"/>
    <property type="match status" value="1"/>
</dbReference>
<evidence type="ECO:0000256" key="2">
    <source>
        <dbReference type="ARBA" id="ARBA00023002"/>
    </source>
</evidence>
<dbReference type="EMBL" id="BMMQ01000006">
    <property type="protein sequence ID" value="GGO65008.1"/>
    <property type="molecule type" value="Genomic_DNA"/>
</dbReference>
<comment type="caution">
    <text evidence="6">The sequence shown here is derived from an EMBL/GenBank/DDBJ whole genome shotgun (WGS) entry which is preliminary data.</text>
</comment>
<keyword evidence="2" id="KW-0560">Oxidoreductase</keyword>
<reference evidence="7" key="1">
    <citation type="journal article" date="2019" name="Int. J. Syst. Evol. Microbiol.">
        <title>The Global Catalogue of Microorganisms (GCM) 10K type strain sequencing project: providing services to taxonomists for standard genome sequencing and annotation.</title>
        <authorList>
            <consortium name="The Broad Institute Genomics Platform"/>
            <consortium name="The Broad Institute Genome Sequencing Center for Infectious Disease"/>
            <person name="Wu L."/>
            <person name="Ma J."/>
        </authorList>
    </citation>
    <scope>NUCLEOTIDE SEQUENCE [LARGE SCALE GENOMIC DNA]</scope>
    <source>
        <strain evidence="7">CGMCC 4.7181</strain>
    </source>
</reference>
<feature type="region of interest" description="Disordered" evidence="4">
    <location>
        <begin position="239"/>
        <end position="272"/>
    </location>
</feature>
<organism evidence="6 7">
    <name type="scientific">Microbacterium nanhaiense</name>
    <dbReference type="NCBI Taxonomy" id="1301026"/>
    <lineage>
        <taxon>Bacteria</taxon>
        <taxon>Bacillati</taxon>
        <taxon>Actinomycetota</taxon>
        <taxon>Actinomycetes</taxon>
        <taxon>Micrococcales</taxon>
        <taxon>Microbacteriaceae</taxon>
        <taxon>Microbacterium</taxon>
    </lineage>
</organism>
<sequence>MTRTVLITGGAGGIGRMLLDREPRAGWRYVVLDPAAGPELERADVTAVAASITDPEAVRAAMRGVTDVVHLAALGQENLWERIVEVNVEATRILLEAARDEGVGRFVYASSHHAVGFATPAEAPTGGLPDDAAPRPDTYYAWSKAAGEAMVRLFCERFGMRGVAWRIGHCFDRPHSRERLPVWLSPGDARRLVDAALENDIDSFTYVWGVSANTRRWLSLEGARRIGFEPRDDSEVYADLFPEGSTDPREPLGGGFTTTPLGEPWVEPAGRP</sequence>
<evidence type="ECO:0000313" key="6">
    <source>
        <dbReference type="EMBL" id="GGO65008.1"/>
    </source>
</evidence>
<gene>
    <name evidence="6" type="ORF">GCM10010910_21200</name>
</gene>
<dbReference type="InterPro" id="IPR001509">
    <property type="entry name" value="Epimerase_deHydtase"/>
</dbReference>
<dbReference type="SUPFAM" id="SSF51735">
    <property type="entry name" value="NAD(P)-binding Rossmann-fold domains"/>
    <property type="match status" value="1"/>
</dbReference>
<evidence type="ECO:0000256" key="3">
    <source>
        <dbReference type="ARBA" id="ARBA00023027"/>
    </source>
</evidence>
<dbReference type="PANTHER" id="PTHR43103">
    <property type="entry name" value="NUCLEOSIDE-DIPHOSPHATE-SUGAR EPIMERASE"/>
    <property type="match status" value="1"/>
</dbReference>
<dbReference type="Pfam" id="PF01370">
    <property type="entry name" value="Epimerase"/>
    <property type="match status" value="1"/>
</dbReference>
<evidence type="ECO:0000313" key="7">
    <source>
        <dbReference type="Proteomes" id="UP000638043"/>
    </source>
</evidence>
<name>A0ABQ2N1F9_9MICO</name>
<dbReference type="Gene3D" id="3.40.50.720">
    <property type="entry name" value="NAD(P)-binding Rossmann-like Domain"/>
    <property type="match status" value="1"/>
</dbReference>
<keyword evidence="3" id="KW-0520">NAD</keyword>